<evidence type="ECO:0000256" key="2">
    <source>
        <dbReference type="ARBA" id="ARBA00022801"/>
    </source>
</evidence>
<feature type="domain" description="Beta-xylosidase C-terminal Concanavalin A-like" evidence="7">
    <location>
        <begin position="320"/>
        <end position="525"/>
    </location>
</feature>
<feature type="active site" description="Proton donor" evidence="4">
    <location>
        <position position="183"/>
    </location>
</feature>
<evidence type="ECO:0000259" key="7">
    <source>
        <dbReference type="Pfam" id="PF17851"/>
    </source>
</evidence>
<dbReference type="CDD" id="cd09000">
    <property type="entry name" value="GH43_SXA-like"/>
    <property type="match status" value="1"/>
</dbReference>
<feature type="active site" description="Proton acceptor" evidence="4">
    <location>
        <position position="13"/>
    </location>
</feature>
<organism evidence="8 9">
    <name type="scientific">Catenovulum maritimum</name>
    <dbReference type="NCBI Taxonomy" id="1513271"/>
    <lineage>
        <taxon>Bacteria</taxon>
        <taxon>Pseudomonadati</taxon>
        <taxon>Pseudomonadota</taxon>
        <taxon>Gammaproteobacteria</taxon>
        <taxon>Alteromonadales</taxon>
        <taxon>Alteromonadaceae</taxon>
        <taxon>Catenovulum</taxon>
    </lineage>
</organism>
<dbReference type="Pfam" id="PF04616">
    <property type="entry name" value="Glyco_hydro_43"/>
    <property type="match status" value="1"/>
</dbReference>
<proteinExistence type="inferred from homology"/>
<comment type="caution">
    <text evidence="8">The sequence shown here is derived from an EMBL/GenBank/DDBJ whole genome shotgun (WGS) entry which is preliminary data.</text>
</comment>
<accession>A0A0J8GMX9</accession>
<sequence length="538" mass="61320">MLSNPILRGFNPDPSIICVDENYYIATSTFEWFPGVQIHHSTDLVNWHLITHPLNNNQLLDLKGIPDSCGVWAPCLSYSNGIYYLVYTIVKSFDGPWKDLTNYLITASDITGPWSSPIKLNHSGFDPSLFHDDDKKWLVNMKVDHRNNKLFGGIVLQEYCPERQSLIGDEVLITKGSELGLSEGPHLYKRGEFYYLILAEGGTSYDHAVSIARSKSLTGPYEFHPNNPILTAKANTENLLQKTGHADICQGADGNWYMVFLTSRPVGENRRCVLGRETAIEQVYWGDDAWLHLKSNNKLAREVIPQIGTVETKYQPIDWCDNFDNQNLDINLSSLRQPITSQWADLKARDNWLRLYGRDSLASTFEQSLLARRVQNHEFFAQTKIDFTPTCYQQSAGLVCYYNTTHWHYLAIQGREDGKRELVCLTYNNRVLTQYPTQAIELPDNVFVYLRCEVVGTELVYAYSLDAVDWINMPHVLNMSILSDDYVCSNSNAYKAAFTGAFIGICCQDLSHSNHYADFEYFSYTELNQNLLASKTSC</sequence>
<dbReference type="AlphaFoldDB" id="A0A0J8GMX9"/>
<dbReference type="EMBL" id="LAZL01000030">
    <property type="protein sequence ID" value="KMT64140.1"/>
    <property type="molecule type" value="Genomic_DNA"/>
</dbReference>
<evidence type="ECO:0000313" key="8">
    <source>
        <dbReference type="EMBL" id="KMT64140.1"/>
    </source>
</evidence>
<feature type="site" description="Important for catalytic activity, responsible for pKa modulation of the active site Glu and correct orientation of both the proton donor and substrate" evidence="5">
    <location>
        <position position="126"/>
    </location>
</feature>
<dbReference type="STRING" id="1513271.XM47_15815"/>
<keyword evidence="9" id="KW-1185">Reference proteome</keyword>
<dbReference type="GO" id="GO:0005975">
    <property type="term" value="P:carbohydrate metabolic process"/>
    <property type="evidence" value="ECO:0007669"/>
    <property type="project" value="InterPro"/>
</dbReference>
<dbReference type="SUPFAM" id="SSF75005">
    <property type="entry name" value="Arabinanase/levansucrase/invertase"/>
    <property type="match status" value="1"/>
</dbReference>
<dbReference type="Gene3D" id="2.115.10.20">
    <property type="entry name" value="Glycosyl hydrolase domain, family 43"/>
    <property type="match status" value="1"/>
</dbReference>
<dbReference type="InterPro" id="IPR051795">
    <property type="entry name" value="Glycosyl_Hydrlase_43"/>
</dbReference>
<evidence type="ECO:0000256" key="4">
    <source>
        <dbReference type="PIRSR" id="PIRSR606710-1"/>
    </source>
</evidence>
<dbReference type="RefSeq" id="WP_048694668.1">
    <property type="nucleotide sequence ID" value="NZ_KQ130502.1"/>
</dbReference>
<evidence type="ECO:0000256" key="3">
    <source>
        <dbReference type="ARBA" id="ARBA00023295"/>
    </source>
</evidence>
<dbReference type="PANTHER" id="PTHR42812:SF12">
    <property type="entry name" value="BETA-XYLOSIDASE-RELATED"/>
    <property type="match status" value="1"/>
</dbReference>
<protein>
    <submittedName>
        <fullName evidence="8">Beta-xylosidase</fullName>
    </submittedName>
</protein>
<dbReference type="Gene3D" id="2.60.120.200">
    <property type="match status" value="1"/>
</dbReference>
<dbReference type="InterPro" id="IPR041542">
    <property type="entry name" value="GH43_C2"/>
</dbReference>
<dbReference type="PANTHER" id="PTHR42812">
    <property type="entry name" value="BETA-XYLOSIDASE"/>
    <property type="match status" value="1"/>
</dbReference>
<dbReference type="InterPro" id="IPR006710">
    <property type="entry name" value="Glyco_hydro_43"/>
</dbReference>
<keyword evidence="2 6" id="KW-0378">Hydrolase</keyword>
<evidence type="ECO:0000256" key="1">
    <source>
        <dbReference type="ARBA" id="ARBA00009865"/>
    </source>
</evidence>
<dbReference type="InterPro" id="IPR023296">
    <property type="entry name" value="Glyco_hydro_beta-prop_sf"/>
</dbReference>
<dbReference type="GO" id="GO:0004553">
    <property type="term" value="F:hydrolase activity, hydrolyzing O-glycosyl compounds"/>
    <property type="evidence" value="ECO:0007669"/>
    <property type="project" value="InterPro"/>
</dbReference>
<dbReference type="InterPro" id="IPR013320">
    <property type="entry name" value="ConA-like_dom_sf"/>
</dbReference>
<comment type="similarity">
    <text evidence="1 6">Belongs to the glycosyl hydrolase 43 family.</text>
</comment>
<gene>
    <name evidence="8" type="ORF">XM47_15815</name>
</gene>
<keyword evidence="3 6" id="KW-0326">Glycosidase</keyword>
<dbReference type="OrthoDB" id="9801455at2"/>
<reference evidence="8 9" key="1">
    <citation type="submission" date="2015-04" db="EMBL/GenBank/DDBJ databases">
        <title>Draft Genome Sequence of the Novel Agar-Digesting Marine Bacterium Q1.</title>
        <authorList>
            <person name="Li Y."/>
            <person name="Li D."/>
            <person name="Chen G."/>
            <person name="Du Z."/>
        </authorList>
    </citation>
    <scope>NUCLEOTIDE SEQUENCE [LARGE SCALE GENOMIC DNA]</scope>
    <source>
        <strain evidence="8 9">Q1</strain>
    </source>
</reference>
<dbReference type="PATRIC" id="fig|1513271.3.peg.3258"/>
<evidence type="ECO:0000256" key="5">
    <source>
        <dbReference type="PIRSR" id="PIRSR606710-2"/>
    </source>
</evidence>
<name>A0A0J8GMX9_9ALTE</name>
<dbReference type="Pfam" id="PF17851">
    <property type="entry name" value="GH43_C2"/>
    <property type="match status" value="1"/>
</dbReference>
<dbReference type="SUPFAM" id="SSF49899">
    <property type="entry name" value="Concanavalin A-like lectins/glucanases"/>
    <property type="match status" value="1"/>
</dbReference>
<evidence type="ECO:0000256" key="6">
    <source>
        <dbReference type="RuleBase" id="RU361187"/>
    </source>
</evidence>
<dbReference type="Proteomes" id="UP000037600">
    <property type="component" value="Unassembled WGS sequence"/>
</dbReference>
<evidence type="ECO:0000313" key="9">
    <source>
        <dbReference type="Proteomes" id="UP000037600"/>
    </source>
</evidence>